<comment type="caution">
    <text evidence="2">The sequence shown here is derived from an EMBL/GenBank/DDBJ whole genome shotgun (WGS) entry which is preliminary data.</text>
</comment>
<evidence type="ECO:0000259" key="1">
    <source>
        <dbReference type="Pfam" id="PF22827"/>
    </source>
</evidence>
<organism evidence="2 3">
    <name type="scientific">Sphagnum jensenii</name>
    <dbReference type="NCBI Taxonomy" id="128206"/>
    <lineage>
        <taxon>Eukaryota</taxon>
        <taxon>Viridiplantae</taxon>
        <taxon>Streptophyta</taxon>
        <taxon>Embryophyta</taxon>
        <taxon>Bryophyta</taxon>
        <taxon>Sphagnophytina</taxon>
        <taxon>Sphagnopsida</taxon>
        <taxon>Sphagnales</taxon>
        <taxon>Sphagnaceae</taxon>
        <taxon>Sphagnum</taxon>
    </lineage>
</organism>
<reference evidence="2" key="1">
    <citation type="submission" date="2024-02" db="EMBL/GenBank/DDBJ databases">
        <authorList>
            <consortium name="ELIXIR-Norway"/>
            <consortium name="Elixir Norway"/>
        </authorList>
    </citation>
    <scope>NUCLEOTIDE SEQUENCE</scope>
</reference>
<feature type="domain" description="Gliding motility protein GldL-like N-terminal" evidence="1">
    <location>
        <begin position="1"/>
        <end position="45"/>
    </location>
</feature>
<gene>
    <name evidence="2" type="ORF">CSSPJE1EN1_LOCUS28879</name>
</gene>
<proteinExistence type="predicted"/>
<dbReference type="Pfam" id="PF22827">
    <property type="entry name" value="GldL_N"/>
    <property type="match status" value="1"/>
</dbReference>
<dbReference type="Proteomes" id="UP001497444">
    <property type="component" value="Unassembled WGS sequence"/>
</dbReference>
<dbReference type="NCBIfam" id="TIGR03513">
    <property type="entry name" value="GldL_gliding"/>
    <property type="match status" value="1"/>
</dbReference>
<dbReference type="EMBL" id="CAXAQS010000873">
    <property type="protein sequence ID" value="CAK9253501.1"/>
    <property type="molecule type" value="Genomic_DNA"/>
</dbReference>
<dbReference type="InterPro" id="IPR055087">
    <property type="entry name" value="GldL-like_N"/>
</dbReference>
<evidence type="ECO:0000313" key="2">
    <source>
        <dbReference type="EMBL" id="CAK9253501.1"/>
    </source>
</evidence>
<protein>
    <recommendedName>
        <fullName evidence="1">Gliding motility protein GldL-like N-terminal domain-containing protein</fullName>
    </recommendedName>
</protein>
<accession>A0ABP0VHQ7</accession>
<evidence type="ECO:0000313" key="3">
    <source>
        <dbReference type="Proteomes" id="UP001497444"/>
    </source>
</evidence>
<dbReference type="InterPro" id="IPR019852">
    <property type="entry name" value="Motility-assoc_prot_GldL"/>
</dbReference>
<name>A0ABP0VHQ7_9BRYO</name>
<sequence>MHWTGANQMLIVGMSTEVAIFIISAFEPQHVDKYYDWERVYPELLSNEPIVKKAIGEKPMTQQLDKMLTDAKVGPDLINSLGKGLTSLAESTGKLNDLTEASVAVNDFAKNAKAASGNITTFASAAATATTAVNEIGKGASDTKVYQEQIQKMSVNLSQLNTIYELELQDSNNHLKAMNKFFGNLNNAAEALSSTATEAGQYKEQLGTLNKNLAALNSVYGNMLSAMRTTA</sequence>
<keyword evidence="3" id="KW-1185">Reference proteome</keyword>